<dbReference type="Proteomes" id="UP000060787">
    <property type="component" value="Chromosome"/>
</dbReference>
<dbReference type="PATRIC" id="fig|84531.8.peg.3419"/>
<gene>
    <name evidence="1" type="ORF">LA76x_3403</name>
</gene>
<protein>
    <submittedName>
        <fullName evidence="1">Uncharacterized protein</fullName>
    </submittedName>
</protein>
<dbReference type="RefSeq" id="WP_057918549.1">
    <property type="nucleotide sequence ID" value="NZ_CP011129.1"/>
</dbReference>
<sequence length="73" mass="8452">MKTRAQLDAGLERLAQMLPPWLESLRHPAQFWPQFRALVEELMVDADPADRAYAERRIKEMLARHGLRPDGSP</sequence>
<reference evidence="1 2" key="1">
    <citation type="journal article" date="2015" name="BMC Genomics">
        <title>Comparative genomics and metabolic profiling of the genus Lysobacter.</title>
        <authorList>
            <person name="de Bruijn I."/>
            <person name="Cheng X."/>
            <person name="de Jager V."/>
            <person name="Exposito R.G."/>
            <person name="Watrous J."/>
            <person name="Patel N."/>
            <person name="Postma J."/>
            <person name="Dorrestein P.C."/>
            <person name="Kobayashi D."/>
            <person name="Raaijmakers J.M."/>
        </authorList>
    </citation>
    <scope>NUCLEOTIDE SEQUENCE [LARGE SCALE GENOMIC DNA]</scope>
    <source>
        <strain evidence="1 2">76</strain>
    </source>
</reference>
<dbReference type="KEGG" id="lab:LA76x_3403"/>
<organism evidence="1 2">
    <name type="scientific">Lysobacter antibioticus</name>
    <dbReference type="NCBI Taxonomy" id="84531"/>
    <lineage>
        <taxon>Bacteria</taxon>
        <taxon>Pseudomonadati</taxon>
        <taxon>Pseudomonadota</taxon>
        <taxon>Gammaproteobacteria</taxon>
        <taxon>Lysobacterales</taxon>
        <taxon>Lysobacteraceae</taxon>
        <taxon>Lysobacter</taxon>
    </lineage>
</organism>
<dbReference type="AlphaFoldDB" id="A0A0S2FDD4"/>
<evidence type="ECO:0000313" key="1">
    <source>
        <dbReference type="EMBL" id="ALN81529.1"/>
    </source>
</evidence>
<name>A0A0S2FDD4_LYSAN</name>
<keyword evidence="2" id="KW-1185">Reference proteome</keyword>
<proteinExistence type="predicted"/>
<evidence type="ECO:0000313" key="2">
    <source>
        <dbReference type="Proteomes" id="UP000060787"/>
    </source>
</evidence>
<accession>A0A0S2FDD4</accession>
<dbReference type="EMBL" id="CP011129">
    <property type="protein sequence ID" value="ALN81529.1"/>
    <property type="molecule type" value="Genomic_DNA"/>
</dbReference>